<accession>A0ABW3B5C0</accession>
<dbReference type="EMBL" id="JBHTHY010000011">
    <property type="protein sequence ID" value="MFD0798265.1"/>
    <property type="molecule type" value="Genomic_DNA"/>
</dbReference>
<name>A0ABW3B5C0_9FLAO</name>
<dbReference type="RefSeq" id="WP_379934938.1">
    <property type="nucleotide sequence ID" value="NZ_JBHTHY010000011.1"/>
</dbReference>
<dbReference type="InterPro" id="IPR053135">
    <property type="entry name" value="AKR2_Oxidoreductase"/>
</dbReference>
<reference evidence="3" key="1">
    <citation type="journal article" date="2019" name="Int. J. Syst. Evol. Microbiol.">
        <title>The Global Catalogue of Microorganisms (GCM) 10K type strain sequencing project: providing services to taxonomists for standard genome sequencing and annotation.</title>
        <authorList>
            <consortium name="The Broad Institute Genomics Platform"/>
            <consortium name="The Broad Institute Genome Sequencing Center for Infectious Disease"/>
            <person name="Wu L."/>
            <person name="Ma J."/>
        </authorList>
    </citation>
    <scope>NUCLEOTIDE SEQUENCE [LARGE SCALE GENOMIC DNA]</scope>
    <source>
        <strain evidence="3">CCUG 61948</strain>
    </source>
</reference>
<dbReference type="Gene3D" id="3.20.20.100">
    <property type="entry name" value="NADP-dependent oxidoreductase domain"/>
    <property type="match status" value="1"/>
</dbReference>
<evidence type="ECO:0000259" key="1">
    <source>
        <dbReference type="Pfam" id="PF00248"/>
    </source>
</evidence>
<dbReference type="InterPro" id="IPR023210">
    <property type="entry name" value="NADP_OxRdtase_dom"/>
</dbReference>
<evidence type="ECO:0000313" key="2">
    <source>
        <dbReference type="EMBL" id="MFD0798265.1"/>
    </source>
</evidence>
<organism evidence="2 3">
    <name type="scientific">Maribacter chungangensis</name>
    <dbReference type="NCBI Taxonomy" id="1069117"/>
    <lineage>
        <taxon>Bacteria</taxon>
        <taxon>Pseudomonadati</taxon>
        <taxon>Bacteroidota</taxon>
        <taxon>Flavobacteriia</taxon>
        <taxon>Flavobacteriales</taxon>
        <taxon>Flavobacteriaceae</taxon>
        <taxon>Maribacter</taxon>
    </lineage>
</organism>
<protein>
    <submittedName>
        <fullName evidence="2">Aldo/keto reductase</fullName>
    </submittedName>
</protein>
<dbReference type="SUPFAM" id="SSF51430">
    <property type="entry name" value="NAD(P)-linked oxidoreductase"/>
    <property type="match status" value="1"/>
</dbReference>
<comment type="caution">
    <text evidence="2">The sequence shown here is derived from an EMBL/GenBank/DDBJ whole genome shotgun (WGS) entry which is preliminary data.</text>
</comment>
<gene>
    <name evidence="2" type="ORF">ACFQZJ_12405</name>
</gene>
<feature type="domain" description="NADP-dependent oxidoreductase" evidence="1">
    <location>
        <begin position="12"/>
        <end position="306"/>
    </location>
</feature>
<dbReference type="Pfam" id="PF00248">
    <property type="entry name" value="Aldo_ket_red"/>
    <property type="match status" value="1"/>
</dbReference>
<dbReference type="InterPro" id="IPR036812">
    <property type="entry name" value="NAD(P)_OxRdtase_dom_sf"/>
</dbReference>
<sequence length="324" mass="37255">MKQRTLSDETSIGLGLAALGRPEYINISDIERTDKSEMAFRQHAFGMLDFAYAKGIRYFDTAPSYGKGEQFLKDWNDLHRHPDVNLGTKWGYTYMANWKLGYEGRHEIKEHSLNKLVEQWSYSKQMLPALDVYQVHSATFESGVLDNSEVLRKLVQIKKQTGIKIGITTSGENQKEIIQKALETKIDGQEVFDSFQVTYNILEQDTFHMLQRAKQQGKIIIIKEALANGRLFPNAEFPHYKSLYNTLQMLSKRYKVGVDALALRYCIERLRPNILLSGASNSGQLDQNLKALSFCLNAKDLTLLDKEKANPISYWQERSRLDWS</sequence>
<dbReference type="PANTHER" id="PTHR43312">
    <property type="entry name" value="D-THREO-ALDOSE 1-DEHYDROGENASE"/>
    <property type="match status" value="1"/>
</dbReference>
<proteinExistence type="predicted"/>
<keyword evidence="3" id="KW-1185">Reference proteome</keyword>
<dbReference type="PANTHER" id="PTHR43312:SF1">
    <property type="entry name" value="NADP-DEPENDENT OXIDOREDUCTASE DOMAIN-CONTAINING PROTEIN"/>
    <property type="match status" value="1"/>
</dbReference>
<dbReference type="Proteomes" id="UP001597012">
    <property type="component" value="Unassembled WGS sequence"/>
</dbReference>
<evidence type="ECO:0000313" key="3">
    <source>
        <dbReference type="Proteomes" id="UP001597012"/>
    </source>
</evidence>